<dbReference type="PANTHER" id="PTHR43462">
    <property type="entry name" value="ALANYL-TRNA EDITING PROTEIN"/>
    <property type="match status" value="1"/>
</dbReference>
<dbReference type="GO" id="GO:0005524">
    <property type="term" value="F:ATP binding"/>
    <property type="evidence" value="ECO:0007669"/>
    <property type="project" value="InterPro"/>
</dbReference>
<proteinExistence type="predicted"/>
<dbReference type="GO" id="GO:0046872">
    <property type="term" value="F:metal ion binding"/>
    <property type="evidence" value="ECO:0007669"/>
    <property type="project" value="UniProtKB-KW"/>
</dbReference>
<evidence type="ECO:0000256" key="2">
    <source>
        <dbReference type="ARBA" id="ARBA00004496"/>
    </source>
</evidence>
<dbReference type="Pfam" id="PF01411">
    <property type="entry name" value="tRNA-synt_2c"/>
    <property type="match status" value="1"/>
</dbReference>
<dbReference type="GO" id="GO:0003676">
    <property type="term" value="F:nucleic acid binding"/>
    <property type="evidence" value="ECO:0007669"/>
    <property type="project" value="InterPro"/>
</dbReference>
<sequence length="391" mass="43482">MAEMQRTEELYYRDAHQTEFTARVLSCTEDEKRKCYRVILDRSAFFPEQGGQNSDRGILGGAKVLEVHIRDGIITHFVSAPLPEGEEIEGQVDWARRFEFMQQHSGEHMLSGLVHARFGYDNVGFHLGETETQLDFSGLITQSELQELEEQVNAALWQNLPVRVYYPDAEELQKLDYRSKLELTENVRLVEIPGVDLCACCAPHVERTAEIGIVKIVDCINYKGGVRIHIACGIRALRDYAQKQTAVEAISRCLSVKRGEVSEAVRDLRQKLGETEAVCAGLGRQLLECRANELPAAGESRHALLFTEQADLGAMRNIVNARAEQYAGVVAVFSGADTSGWSFVLGSGAVDCAELAKLLRTKGFKCGGTKSYLQGSAPLTEQEIRTLFHEL</sequence>
<dbReference type="InterPro" id="IPR018165">
    <property type="entry name" value="Ala-tRNA-synth_IIc_core"/>
</dbReference>
<dbReference type="SUPFAM" id="SSF50447">
    <property type="entry name" value="Translation proteins"/>
    <property type="match status" value="1"/>
</dbReference>
<dbReference type="SMART" id="SM00863">
    <property type="entry name" value="tRNA_SAD"/>
    <property type="match status" value="1"/>
</dbReference>
<dbReference type="EC" id="6.1.1.7" evidence="6"/>
<dbReference type="InterPro" id="IPR009000">
    <property type="entry name" value="Transl_B-barrel_sf"/>
</dbReference>
<keyword evidence="7" id="KW-1185">Reference proteome</keyword>
<comment type="cofactor">
    <cofactor evidence="1">
        <name>Zn(2+)</name>
        <dbReference type="ChEBI" id="CHEBI:29105"/>
    </cofactor>
</comment>
<dbReference type="PROSITE" id="PS50860">
    <property type="entry name" value="AA_TRNA_LIGASE_II_ALA"/>
    <property type="match status" value="1"/>
</dbReference>
<dbReference type="InterPro" id="IPR018163">
    <property type="entry name" value="Thr/Ala-tRNA-synth_IIc_edit"/>
</dbReference>
<dbReference type="GO" id="GO:0002161">
    <property type="term" value="F:aminoacyl-tRNA deacylase activity"/>
    <property type="evidence" value="ECO:0007669"/>
    <property type="project" value="UniProtKB-ARBA"/>
</dbReference>
<gene>
    <name evidence="6" type="ORF">J2S20_001643</name>
</gene>
<keyword evidence="3" id="KW-0479">Metal-binding</keyword>
<dbReference type="GO" id="GO:0004813">
    <property type="term" value="F:alanine-tRNA ligase activity"/>
    <property type="evidence" value="ECO:0007669"/>
    <property type="project" value="UniProtKB-EC"/>
</dbReference>
<evidence type="ECO:0000256" key="4">
    <source>
        <dbReference type="ARBA" id="ARBA00022833"/>
    </source>
</evidence>
<dbReference type="Gene3D" id="2.40.30.130">
    <property type="match status" value="1"/>
</dbReference>
<dbReference type="Pfam" id="PF07973">
    <property type="entry name" value="tRNA_SAD"/>
    <property type="match status" value="1"/>
</dbReference>
<dbReference type="GO" id="GO:0006419">
    <property type="term" value="P:alanyl-tRNA aminoacylation"/>
    <property type="evidence" value="ECO:0007669"/>
    <property type="project" value="InterPro"/>
</dbReference>
<dbReference type="SUPFAM" id="SSF55186">
    <property type="entry name" value="ThrRS/AlaRS common domain"/>
    <property type="match status" value="1"/>
</dbReference>
<reference evidence="6" key="1">
    <citation type="submission" date="2023-07" db="EMBL/GenBank/DDBJ databases">
        <title>Genomic Encyclopedia of Type Strains, Phase IV (KMG-IV): sequencing the most valuable type-strain genomes for metagenomic binning, comparative biology and taxonomic classification.</title>
        <authorList>
            <person name="Goeker M."/>
        </authorList>
    </citation>
    <scope>NUCLEOTIDE SEQUENCE</scope>
    <source>
        <strain evidence="6">DSM 19659</strain>
    </source>
</reference>
<evidence type="ECO:0000313" key="6">
    <source>
        <dbReference type="EMBL" id="MDQ0152942.1"/>
    </source>
</evidence>
<comment type="caution">
    <text evidence="6">The sequence shown here is derived from an EMBL/GenBank/DDBJ whole genome shotgun (WGS) entry which is preliminary data.</text>
</comment>
<dbReference type="GO" id="GO:0005737">
    <property type="term" value="C:cytoplasm"/>
    <property type="evidence" value="ECO:0007669"/>
    <property type="project" value="UniProtKB-SubCell"/>
</dbReference>
<dbReference type="EMBL" id="JAUSTO010000009">
    <property type="protein sequence ID" value="MDQ0152942.1"/>
    <property type="molecule type" value="Genomic_DNA"/>
</dbReference>
<dbReference type="PANTHER" id="PTHR43462:SF1">
    <property type="entry name" value="ALANYL-TRNA EDITING PROTEIN AARSD1"/>
    <property type="match status" value="1"/>
</dbReference>
<evidence type="ECO:0000313" key="7">
    <source>
        <dbReference type="Proteomes" id="UP001241537"/>
    </source>
</evidence>
<protein>
    <submittedName>
        <fullName evidence="6">Alanyl-tRNA synthetase</fullName>
        <ecNumber evidence="6">6.1.1.7</ecNumber>
    </submittedName>
</protein>
<dbReference type="RefSeq" id="WP_307254909.1">
    <property type="nucleotide sequence ID" value="NZ_JAUSTO010000009.1"/>
</dbReference>
<feature type="domain" description="Alanyl-transfer RNA synthetases family profile" evidence="5">
    <location>
        <begin position="1"/>
        <end position="227"/>
    </location>
</feature>
<organism evidence="6 7">
    <name type="scientific">Moryella indoligenes</name>
    <dbReference type="NCBI Taxonomy" id="371674"/>
    <lineage>
        <taxon>Bacteria</taxon>
        <taxon>Bacillati</taxon>
        <taxon>Bacillota</taxon>
        <taxon>Clostridia</taxon>
        <taxon>Lachnospirales</taxon>
        <taxon>Lachnospiraceae</taxon>
        <taxon>Moryella</taxon>
    </lineage>
</organism>
<dbReference type="Proteomes" id="UP001241537">
    <property type="component" value="Unassembled WGS sequence"/>
</dbReference>
<evidence type="ECO:0000259" key="5">
    <source>
        <dbReference type="PROSITE" id="PS50860"/>
    </source>
</evidence>
<dbReference type="InterPro" id="IPR012947">
    <property type="entry name" value="tRNA_SAD"/>
</dbReference>
<dbReference type="Gene3D" id="3.30.980.10">
    <property type="entry name" value="Threonyl-trna Synthetase, Chain A, domain 2"/>
    <property type="match status" value="1"/>
</dbReference>
<evidence type="ECO:0000256" key="3">
    <source>
        <dbReference type="ARBA" id="ARBA00022723"/>
    </source>
</evidence>
<dbReference type="InterPro" id="IPR018164">
    <property type="entry name" value="Ala-tRNA-synth_IIc_N"/>
</dbReference>
<accession>A0AAE3VAV5</accession>
<keyword evidence="6" id="KW-0436">Ligase</keyword>
<name>A0AAE3VAV5_9FIRM</name>
<evidence type="ECO:0000256" key="1">
    <source>
        <dbReference type="ARBA" id="ARBA00001947"/>
    </source>
</evidence>
<dbReference type="InterPro" id="IPR051335">
    <property type="entry name" value="Alanyl-tRNA_Editing_Enzymes"/>
</dbReference>
<comment type="subcellular location">
    <subcellularLocation>
        <location evidence="2">Cytoplasm</location>
    </subcellularLocation>
</comment>
<keyword evidence="4" id="KW-0862">Zinc</keyword>
<dbReference type="AlphaFoldDB" id="A0AAE3VAV5"/>